<keyword evidence="4" id="KW-0812">Transmembrane</keyword>
<proteinExistence type="predicted"/>
<keyword evidence="8" id="KW-0998">Cell outer membrane</keyword>
<evidence type="ECO:0000256" key="10">
    <source>
        <dbReference type="SAM" id="MobiDB-lite"/>
    </source>
</evidence>
<dbReference type="GO" id="GO:0005509">
    <property type="term" value="F:calcium ion binding"/>
    <property type="evidence" value="ECO:0007669"/>
    <property type="project" value="InterPro"/>
</dbReference>
<keyword evidence="12" id="KW-0282">Flagellum</keyword>
<evidence type="ECO:0000256" key="6">
    <source>
        <dbReference type="ARBA" id="ARBA00023114"/>
    </source>
</evidence>
<dbReference type="InterPro" id="IPR006665">
    <property type="entry name" value="OmpA-like"/>
</dbReference>
<accession>A0A423PXQ5</accession>
<feature type="region of interest" description="Disordered" evidence="10">
    <location>
        <begin position="329"/>
        <end position="362"/>
    </location>
</feature>
<dbReference type="PANTHER" id="PTHR30329">
    <property type="entry name" value="STATOR ELEMENT OF FLAGELLAR MOTOR COMPLEX"/>
    <property type="match status" value="1"/>
</dbReference>
<dbReference type="GO" id="GO:0015288">
    <property type="term" value="F:porin activity"/>
    <property type="evidence" value="ECO:0007669"/>
    <property type="project" value="UniProtKB-KW"/>
</dbReference>
<dbReference type="InterPro" id="IPR006664">
    <property type="entry name" value="OMP_bac"/>
</dbReference>
<dbReference type="PROSITE" id="PS51123">
    <property type="entry name" value="OMPA_2"/>
    <property type="match status" value="1"/>
</dbReference>
<dbReference type="Proteomes" id="UP000283993">
    <property type="component" value="Unassembled WGS sequence"/>
</dbReference>
<keyword evidence="2" id="KW-0813">Transport</keyword>
<evidence type="ECO:0000256" key="5">
    <source>
        <dbReference type="ARBA" id="ARBA00023065"/>
    </source>
</evidence>
<dbReference type="PANTHER" id="PTHR30329:SF21">
    <property type="entry name" value="LIPOPROTEIN YIAD-RELATED"/>
    <property type="match status" value="1"/>
</dbReference>
<evidence type="ECO:0000256" key="2">
    <source>
        <dbReference type="ARBA" id="ARBA00022448"/>
    </source>
</evidence>
<evidence type="ECO:0000256" key="1">
    <source>
        <dbReference type="ARBA" id="ARBA00004571"/>
    </source>
</evidence>
<dbReference type="AlphaFoldDB" id="A0A423PXQ5"/>
<dbReference type="InterPro" id="IPR036737">
    <property type="entry name" value="OmpA-like_sf"/>
</dbReference>
<protein>
    <submittedName>
        <fullName evidence="12">Flagellar motor protein MotB</fullName>
    </submittedName>
</protein>
<comment type="caution">
    <text evidence="12">The sequence shown here is derived from an EMBL/GenBank/DDBJ whole genome shotgun (WGS) entry which is preliminary data.</text>
</comment>
<dbReference type="SUPFAM" id="SSF103088">
    <property type="entry name" value="OmpA-like"/>
    <property type="match status" value="1"/>
</dbReference>
<dbReference type="EMBL" id="AYKH01000001">
    <property type="protein sequence ID" value="ROO30409.1"/>
    <property type="molecule type" value="Genomic_DNA"/>
</dbReference>
<dbReference type="InterPro" id="IPR028974">
    <property type="entry name" value="TSP_type-3_rpt"/>
</dbReference>
<evidence type="ECO:0000313" key="13">
    <source>
        <dbReference type="Proteomes" id="UP000283993"/>
    </source>
</evidence>
<dbReference type="GO" id="GO:0046930">
    <property type="term" value="C:pore complex"/>
    <property type="evidence" value="ECO:0007669"/>
    <property type="project" value="UniProtKB-KW"/>
</dbReference>
<dbReference type="PRINTS" id="PR01021">
    <property type="entry name" value="OMPADOMAIN"/>
</dbReference>
<keyword evidence="7 9" id="KW-0472">Membrane</keyword>
<dbReference type="InterPro" id="IPR011250">
    <property type="entry name" value="OMP/PagP_B-barrel"/>
</dbReference>
<keyword evidence="12" id="KW-0966">Cell projection</keyword>
<dbReference type="GO" id="GO:0009279">
    <property type="term" value="C:cell outer membrane"/>
    <property type="evidence" value="ECO:0007669"/>
    <property type="project" value="UniProtKB-SubCell"/>
</dbReference>
<evidence type="ECO:0000259" key="11">
    <source>
        <dbReference type="PROSITE" id="PS51123"/>
    </source>
</evidence>
<keyword evidence="12" id="KW-0969">Cilium</keyword>
<organism evidence="12 13">
    <name type="scientific">Salinisphaera orenii MK-B5</name>
    <dbReference type="NCBI Taxonomy" id="856730"/>
    <lineage>
        <taxon>Bacteria</taxon>
        <taxon>Pseudomonadati</taxon>
        <taxon>Pseudomonadota</taxon>
        <taxon>Gammaproteobacteria</taxon>
        <taxon>Salinisphaerales</taxon>
        <taxon>Salinisphaeraceae</taxon>
        <taxon>Salinisphaera</taxon>
    </lineage>
</organism>
<dbReference type="SUPFAM" id="SSF103647">
    <property type="entry name" value="TSP type-3 repeat"/>
    <property type="match status" value="1"/>
</dbReference>
<evidence type="ECO:0000313" key="12">
    <source>
        <dbReference type="EMBL" id="ROO30409.1"/>
    </source>
</evidence>
<evidence type="ECO:0000256" key="8">
    <source>
        <dbReference type="ARBA" id="ARBA00023237"/>
    </source>
</evidence>
<dbReference type="Gene3D" id="2.40.160.20">
    <property type="match status" value="1"/>
</dbReference>
<dbReference type="SUPFAM" id="SSF56925">
    <property type="entry name" value="OMPA-like"/>
    <property type="match status" value="1"/>
</dbReference>
<evidence type="ECO:0000256" key="9">
    <source>
        <dbReference type="PROSITE-ProRule" id="PRU00473"/>
    </source>
</evidence>
<evidence type="ECO:0000256" key="3">
    <source>
        <dbReference type="ARBA" id="ARBA00022452"/>
    </source>
</evidence>
<comment type="subcellular location">
    <subcellularLocation>
        <location evidence="1">Cell outer membrane</location>
        <topology evidence="1">Multi-pass membrane protein</topology>
    </subcellularLocation>
</comment>
<dbReference type="GO" id="GO:0006811">
    <property type="term" value="P:monoatomic ion transport"/>
    <property type="evidence" value="ECO:0007669"/>
    <property type="project" value="UniProtKB-KW"/>
</dbReference>
<dbReference type="CDD" id="cd07185">
    <property type="entry name" value="OmpA_C-like"/>
    <property type="match status" value="1"/>
</dbReference>
<reference evidence="12 13" key="1">
    <citation type="submission" date="2013-10" db="EMBL/GenBank/DDBJ databases">
        <title>Salinisphaera orenii MK-B5 Genome Sequencing.</title>
        <authorList>
            <person name="Lai Q."/>
            <person name="Li C."/>
            <person name="Shao Z."/>
        </authorList>
    </citation>
    <scope>NUCLEOTIDE SEQUENCE [LARGE SCALE GENOMIC DNA]</scope>
    <source>
        <strain evidence="12 13">MK-B5</strain>
    </source>
</reference>
<keyword evidence="3" id="KW-1134">Transmembrane beta strand</keyword>
<dbReference type="Gene3D" id="3.30.1330.60">
    <property type="entry name" value="OmpA-like domain"/>
    <property type="match status" value="1"/>
</dbReference>
<dbReference type="RefSeq" id="WP_185015494.1">
    <property type="nucleotide sequence ID" value="NZ_AYKH01000001.1"/>
</dbReference>
<feature type="compositionally biased region" description="Pro residues" evidence="10">
    <location>
        <begin position="196"/>
        <end position="211"/>
    </location>
</feature>
<feature type="domain" description="OmpA-like" evidence="11">
    <location>
        <begin position="244"/>
        <end position="362"/>
    </location>
</feature>
<keyword evidence="13" id="KW-1185">Reference proteome</keyword>
<sequence>MAQDNTPQDKRFYVAPMVSYGFFDNDTIGGSDSSFGQLNVDSDDSIGGTLAIGKPINSWLNLELFGFYFNPDQDLSNSAGSDNAGDADLYGFGLDALFFPARDTLPVYGILGASWGKYEPGFGSINGAEVGDDADADFLDAGLGYMYQINDYGLAVRAEYRYRYTTVDSADVLGSDYEDARFDDHIVSLGLQVPLGAPPSAPAPEPAPEPAQPQDSDGDGVIDANDQCPGTPRGTEVDARGCPIEKKAPIVLRGVTFEFDSSKLTMQAENRLDNVVDALEASPDVTFRIDGYTDSIGTEQYNLGLSQRRVDSVREYLVEHGIRTTRITGTEGHGESNPVATNETAAGRAQNRRVELNVTSDE</sequence>
<keyword evidence="5" id="KW-0406">Ion transport</keyword>
<name>A0A423PXQ5_9GAMM</name>
<keyword evidence="6" id="KW-0626">Porin</keyword>
<feature type="region of interest" description="Disordered" evidence="10">
    <location>
        <begin position="193"/>
        <end position="239"/>
    </location>
</feature>
<gene>
    <name evidence="12" type="ORF">SAOR_00780</name>
</gene>
<dbReference type="Pfam" id="PF00691">
    <property type="entry name" value="OmpA"/>
    <property type="match status" value="1"/>
</dbReference>
<dbReference type="InterPro" id="IPR050330">
    <property type="entry name" value="Bact_OuterMem_StrucFunc"/>
</dbReference>
<evidence type="ECO:0000256" key="4">
    <source>
        <dbReference type="ARBA" id="ARBA00022692"/>
    </source>
</evidence>
<evidence type="ECO:0000256" key="7">
    <source>
        <dbReference type="ARBA" id="ARBA00023136"/>
    </source>
</evidence>